<protein>
    <submittedName>
        <fullName evidence="1">Uncharacterized protein</fullName>
    </submittedName>
</protein>
<organism evidence="1 2">
    <name type="scientific">Bordetella genomosp. 1</name>
    <dbReference type="NCBI Taxonomy" id="1395607"/>
    <lineage>
        <taxon>Bacteria</taxon>
        <taxon>Pseudomonadati</taxon>
        <taxon>Pseudomonadota</taxon>
        <taxon>Betaproteobacteria</taxon>
        <taxon>Burkholderiales</taxon>
        <taxon>Alcaligenaceae</taxon>
        <taxon>Bordetella</taxon>
    </lineage>
</organism>
<dbReference type="EMBL" id="NEVL01000003">
    <property type="protein sequence ID" value="OZI36756.1"/>
    <property type="molecule type" value="Genomic_DNA"/>
</dbReference>
<dbReference type="Pfam" id="PF24608">
    <property type="entry name" value="PDDEXK_15"/>
    <property type="match status" value="1"/>
</dbReference>
<dbReference type="InterPro" id="IPR056931">
    <property type="entry name" value="D14-like"/>
</dbReference>
<reference evidence="1 2" key="1">
    <citation type="submission" date="2017-05" db="EMBL/GenBank/DDBJ databases">
        <title>Complete and WGS of Bordetella genogroups.</title>
        <authorList>
            <person name="Spilker T."/>
            <person name="LiPuma J."/>
        </authorList>
    </citation>
    <scope>NUCLEOTIDE SEQUENCE [LARGE SCALE GENOMIC DNA]</scope>
    <source>
        <strain evidence="1 2">AU17610</strain>
    </source>
</reference>
<comment type="caution">
    <text evidence="1">The sequence shown here is derived from an EMBL/GenBank/DDBJ whole genome shotgun (WGS) entry which is preliminary data.</text>
</comment>
<sequence>MQRQKGAAFERTVSNMLTEATGTTWRRRVRNQANDSDVIADNPAYARISIECKHANTLALPAWWRQAQAQAGAHGLPVLIFRKTGGPIRVMVDAHHINSSHWPVLGRHTITLEWEPAMQWLREKLPTTSNCPGII</sequence>
<dbReference type="Proteomes" id="UP000217005">
    <property type="component" value="Unassembled WGS sequence"/>
</dbReference>
<evidence type="ECO:0000313" key="1">
    <source>
        <dbReference type="EMBL" id="OZI36756.1"/>
    </source>
</evidence>
<dbReference type="AlphaFoldDB" id="A0A261SH96"/>
<accession>A0A261SH96</accession>
<evidence type="ECO:0000313" key="2">
    <source>
        <dbReference type="Proteomes" id="UP000217005"/>
    </source>
</evidence>
<dbReference type="OrthoDB" id="8913593at2"/>
<name>A0A261SH96_9BORD</name>
<proteinExistence type="predicted"/>
<gene>
    <name evidence="1" type="ORF">CEG14_14920</name>
</gene>